<dbReference type="Gene3D" id="3.60.15.10">
    <property type="entry name" value="Ribonuclease Z/Hydroxyacylglutathione hydrolase-like"/>
    <property type="match status" value="1"/>
</dbReference>
<sequence>MNTKVFASQADLEEKQISFDQLSDHAWAYTAEGDPNTGIIVGDDGVMIIDATATPVMAQGVIAKVREITDKPIKYVVLTHYHAVRVLGASGYKSEGLEQIIASRDTYDLIVERGQQDMDSEIGRFPRLFDAVESVPGLTWPTLTFQGEMSLWLGKLEVKIMQVGRGHTKGDTVVWLPQDGVLFSGDLVEYDAACYTGDAYLADWPATLDRLAQFGAAKLVPGRGPALKTPEQVEQGLAYTKAFVIALYRSAQEAVAQGMDLKATMELTRKHMDPHFGEVFIYEHCLPFDVTRAFDEASGIRDPRIWTAERDQQMWHALQQ</sequence>
<accession>A0ABX1P1P4</accession>
<evidence type="ECO:0000313" key="3">
    <source>
        <dbReference type="Proteomes" id="UP000633943"/>
    </source>
</evidence>
<gene>
    <name evidence="2" type="ORF">GPA24_18825</name>
</gene>
<dbReference type="InterPro" id="IPR001279">
    <property type="entry name" value="Metallo-B-lactamas"/>
</dbReference>
<feature type="domain" description="Metallo-beta-lactamase" evidence="1">
    <location>
        <begin position="34"/>
        <end position="223"/>
    </location>
</feature>
<dbReference type="Pfam" id="PF00753">
    <property type="entry name" value="Lactamase_B"/>
    <property type="match status" value="1"/>
</dbReference>
<dbReference type="SUPFAM" id="SSF56281">
    <property type="entry name" value="Metallo-hydrolase/oxidoreductase"/>
    <property type="match status" value="1"/>
</dbReference>
<comment type="caution">
    <text evidence="2">The sequence shown here is derived from an EMBL/GenBank/DDBJ whole genome shotgun (WGS) entry which is preliminary data.</text>
</comment>
<dbReference type="SMART" id="SM00849">
    <property type="entry name" value="Lactamase_B"/>
    <property type="match status" value="1"/>
</dbReference>
<dbReference type="EMBL" id="WTVP01000088">
    <property type="protein sequence ID" value="NMG17552.1"/>
    <property type="molecule type" value="Genomic_DNA"/>
</dbReference>
<evidence type="ECO:0000259" key="1">
    <source>
        <dbReference type="SMART" id="SM00849"/>
    </source>
</evidence>
<dbReference type="RefSeq" id="WP_169204058.1">
    <property type="nucleotide sequence ID" value="NZ_CP059467.1"/>
</dbReference>
<evidence type="ECO:0000313" key="2">
    <source>
        <dbReference type="EMBL" id="NMG17552.1"/>
    </source>
</evidence>
<dbReference type="Proteomes" id="UP000633943">
    <property type="component" value="Unassembled WGS sequence"/>
</dbReference>
<dbReference type="PANTHER" id="PTHR42951">
    <property type="entry name" value="METALLO-BETA-LACTAMASE DOMAIN-CONTAINING"/>
    <property type="match status" value="1"/>
</dbReference>
<organism evidence="2 3">
    <name type="scientific">Aromatoleum bremense</name>
    <dbReference type="NCBI Taxonomy" id="76115"/>
    <lineage>
        <taxon>Bacteria</taxon>
        <taxon>Pseudomonadati</taxon>
        <taxon>Pseudomonadota</taxon>
        <taxon>Betaproteobacteria</taxon>
        <taxon>Rhodocyclales</taxon>
        <taxon>Rhodocyclaceae</taxon>
        <taxon>Aromatoleum</taxon>
    </lineage>
</organism>
<dbReference type="InterPro" id="IPR036866">
    <property type="entry name" value="RibonucZ/Hydroxyglut_hydro"/>
</dbReference>
<dbReference type="PANTHER" id="PTHR42951:SF20">
    <property type="entry name" value="BETA LACTAMASE"/>
    <property type="match status" value="1"/>
</dbReference>
<keyword evidence="3" id="KW-1185">Reference proteome</keyword>
<reference evidence="2 3" key="1">
    <citation type="submission" date="2019-12" db="EMBL/GenBank/DDBJ databases">
        <title>Comparative genomics gives insights into the taxonomy of the Azoarcus-Aromatoleum group and reveals separate origins of nif in the plant-associated Azoarcus and non-plant-associated Aromatoleum sub-groups.</title>
        <authorList>
            <person name="Lafos M."/>
            <person name="Maluk M."/>
            <person name="Batista M."/>
            <person name="Junghare M."/>
            <person name="Carmona M."/>
            <person name="Faoro H."/>
            <person name="Cruz L.M."/>
            <person name="Battistoni F."/>
            <person name="De Souza E."/>
            <person name="Pedrosa F."/>
            <person name="Chen W.-M."/>
            <person name="Poole P.S."/>
            <person name="Dixon R.A."/>
            <person name="James E.K."/>
        </authorList>
    </citation>
    <scope>NUCLEOTIDE SEQUENCE [LARGE SCALE GENOMIC DNA]</scope>
    <source>
        <strain evidence="2 3">PbN1</strain>
    </source>
</reference>
<dbReference type="InterPro" id="IPR050855">
    <property type="entry name" value="NDM-1-like"/>
</dbReference>
<name>A0ABX1P1P4_9RHOO</name>
<proteinExistence type="predicted"/>
<dbReference type="CDD" id="cd16282">
    <property type="entry name" value="metallo-hydrolase-like_MBL-fold"/>
    <property type="match status" value="1"/>
</dbReference>
<protein>
    <submittedName>
        <fullName evidence="2">MBL fold metallo-hydrolase</fullName>
    </submittedName>
</protein>